<keyword evidence="4 6" id="KW-0472">Membrane</keyword>
<feature type="domain" description="ABC transporter" evidence="7">
    <location>
        <begin position="166"/>
        <end position="207"/>
    </location>
</feature>
<dbReference type="SUPFAM" id="SSF90123">
    <property type="entry name" value="ABC transporter transmembrane region"/>
    <property type="match status" value="1"/>
</dbReference>
<feature type="region of interest" description="Disordered" evidence="5">
    <location>
        <begin position="1"/>
        <end position="25"/>
    </location>
</feature>
<accession>A0A9N9QT15</accession>
<evidence type="ECO:0000259" key="7">
    <source>
        <dbReference type="Pfam" id="PF00005"/>
    </source>
</evidence>
<evidence type="ECO:0000256" key="3">
    <source>
        <dbReference type="ARBA" id="ARBA00022989"/>
    </source>
</evidence>
<evidence type="ECO:0000259" key="8">
    <source>
        <dbReference type="Pfam" id="PF00664"/>
    </source>
</evidence>
<feature type="transmembrane region" description="Helical" evidence="6">
    <location>
        <begin position="92"/>
        <end position="117"/>
    </location>
</feature>
<evidence type="ECO:0008006" key="11">
    <source>
        <dbReference type="Google" id="ProtNLM"/>
    </source>
</evidence>
<dbReference type="SUPFAM" id="SSF52540">
    <property type="entry name" value="P-loop containing nucleoside triphosphate hydrolases"/>
    <property type="match status" value="1"/>
</dbReference>
<organism evidence="9 10">
    <name type="scientific">Diatraea saccharalis</name>
    <name type="common">sugarcane borer</name>
    <dbReference type="NCBI Taxonomy" id="40085"/>
    <lineage>
        <taxon>Eukaryota</taxon>
        <taxon>Metazoa</taxon>
        <taxon>Ecdysozoa</taxon>
        <taxon>Arthropoda</taxon>
        <taxon>Hexapoda</taxon>
        <taxon>Insecta</taxon>
        <taxon>Pterygota</taxon>
        <taxon>Neoptera</taxon>
        <taxon>Endopterygota</taxon>
        <taxon>Lepidoptera</taxon>
        <taxon>Glossata</taxon>
        <taxon>Ditrysia</taxon>
        <taxon>Pyraloidea</taxon>
        <taxon>Crambidae</taxon>
        <taxon>Crambinae</taxon>
        <taxon>Diatraea</taxon>
    </lineage>
</organism>
<name>A0A9N9QT15_9NEOP</name>
<dbReference type="InterPro" id="IPR003439">
    <property type="entry name" value="ABC_transporter-like_ATP-bd"/>
</dbReference>
<dbReference type="GO" id="GO:0005524">
    <property type="term" value="F:ATP binding"/>
    <property type="evidence" value="ECO:0007669"/>
    <property type="project" value="InterPro"/>
</dbReference>
<evidence type="ECO:0000256" key="6">
    <source>
        <dbReference type="SAM" id="Phobius"/>
    </source>
</evidence>
<sequence length="231" mass="25421">MGPEYQTSRTSKVNPRAKCPSQSGEEGVLSRYKTASLAAKAQARRSVRWRGCVFSFGQTAPVAGYALSLWYGGILVADKEVHYKNVIKVSEALIFGAWMMGQALAFAPNFGAAISAAGRIMTQLARQPTIESTVTPAVNEDFVATGKINYDSVMFRYPTRREVEVLRGLTLAIPSGKRVALVGPSGCGKSTLIQLLQRLYDPDNGSVVSILDTLYIQNYWNRWIYYLVLIP</sequence>
<feature type="compositionally biased region" description="Polar residues" evidence="5">
    <location>
        <begin position="1"/>
        <end position="13"/>
    </location>
</feature>
<evidence type="ECO:0000313" key="9">
    <source>
        <dbReference type="EMBL" id="CAG9782590.1"/>
    </source>
</evidence>
<dbReference type="EMBL" id="OU893332">
    <property type="protein sequence ID" value="CAG9782590.1"/>
    <property type="molecule type" value="Genomic_DNA"/>
</dbReference>
<evidence type="ECO:0000256" key="2">
    <source>
        <dbReference type="ARBA" id="ARBA00022692"/>
    </source>
</evidence>
<proteinExistence type="predicted"/>
<dbReference type="AlphaFoldDB" id="A0A9N9QT15"/>
<dbReference type="Pfam" id="PF00005">
    <property type="entry name" value="ABC_tran"/>
    <property type="match status" value="1"/>
</dbReference>
<feature type="transmembrane region" description="Helical" evidence="6">
    <location>
        <begin position="52"/>
        <end position="72"/>
    </location>
</feature>
<keyword evidence="10" id="KW-1185">Reference proteome</keyword>
<comment type="subcellular location">
    <subcellularLocation>
        <location evidence="1">Membrane</location>
        <topology evidence="1">Multi-pass membrane protein</topology>
    </subcellularLocation>
</comment>
<dbReference type="PANTHER" id="PTHR24221">
    <property type="entry name" value="ATP-BINDING CASSETTE SUB-FAMILY B"/>
    <property type="match status" value="1"/>
</dbReference>
<dbReference type="GO" id="GO:0016020">
    <property type="term" value="C:membrane"/>
    <property type="evidence" value="ECO:0007669"/>
    <property type="project" value="UniProtKB-SubCell"/>
</dbReference>
<dbReference type="InterPro" id="IPR036640">
    <property type="entry name" value="ABC1_TM_sf"/>
</dbReference>
<evidence type="ECO:0000313" key="10">
    <source>
        <dbReference type="Proteomes" id="UP001153714"/>
    </source>
</evidence>
<dbReference type="Pfam" id="PF00664">
    <property type="entry name" value="ABC_membrane"/>
    <property type="match status" value="1"/>
</dbReference>
<protein>
    <recommendedName>
        <fullName evidence="11">ABC transmembrane type-1 domain-containing protein</fullName>
    </recommendedName>
</protein>
<keyword evidence="2 6" id="KW-0812">Transmembrane</keyword>
<dbReference type="PANTHER" id="PTHR24221:SF410">
    <property type="entry name" value="MULTIDRUG RESISTANCE PROTEIN HOMOLOG 49-RELATED"/>
    <property type="match status" value="1"/>
</dbReference>
<evidence type="ECO:0000256" key="5">
    <source>
        <dbReference type="SAM" id="MobiDB-lite"/>
    </source>
</evidence>
<evidence type="ECO:0000256" key="4">
    <source>
        <dbReference type="ARBA" id="ARBA00023136"/>
    </source>
</evidence>
<dbReference type="InterPro" id="IPR011527">
    <property type="entry name" value="ABC1_TM_dom"/>
</dbReference>
<dbReference type="InterPro" id="IPR039421">
    <property type="entry name" value="Type_1_exporter"/>
</dbReference>
<reference evidence="9" key="1">
    <citation type="submission" date="2021-12" db="EMBL/GenBank/DDBJ databases">
        <authorList>
            <person name="King R."/>
        </authorList>
    </citation>
    <scope>NUCLEOTIDE SEQUENCE</scope>
</reference>
<reference evidence="9" key="2">
    <citation type="submission" date="2022-10" db="EMBL/GenBank/DDBJ databases">
        <authorList>
            <consortium name="ENA_rothamsted_submissions"/>
            <consortium name="culmorum"/>
            <person name="King R."/>
        </authorList>
    </citation>
    <scope>NUCLEOTIDE SEQUENCE</scope>
</reference>
<dbReference type="GO" id="GO:0016887">
    <property type="term" value="F:ATP hydrolysis activity"/>
    <property type="evidence" value="ECO:0007669"/>
    <property type="project" value="InterPro"/>
</dbReference>
<dbReference type="Gene3D" id="1.20.1560.10">
    <property type="entry name" value="ABC transporter type 1, transmembrane domain"/>
    <property type="match status" value="1"/>
</dbReference>
<evidence type="ECO:0000256" key="1">
    <source>
        <dbReference type="ARBA" id="ARBA00004141"/>
    </source>
</evidence>
<feature type="domain" description="ABC transmembrane type-1" evidence="8">
    <location>
        <begin position="23"/>
        <end position="97"/>
    </location>
</feature>
<dbReference type="Gene3D" id="3.40.50.300">
    <property type="entry name" value="P-loop containing nucleotide triphosphate hydrolases"/>
    <property type="match status" value="1"/>
</dbReference>
<gene>
    <name evidence="9" type="ORF">DIATSA_LOCUS833</name>
</gene>
<dbReference type="Proteomes" id="UP001153714">
    <property type="component" value="Chromosome 1"/>
</dbReference>
<dbReference type="InterPro" id="IPR027417">
    <property type="entry name" value="P-loop_NTPase"/>
</dbReference>
<keyword evidence="3 6" id="KW-1133">Transmembrane helix</keyword>
<dbReference type="GO" id="GO:0140359">
    <property type="term" value="F:ABC-type transporter activity"/>
    <property type="evidence" value="ECO:0007669"/>
    <property type="project" value="InterPro"/>
</dbReference>
<dbReference type="OrthoDB" id="6500128at2759"/>